<dbReference type="PIRSF" id="PIRSF006241">
    <property type="entry name" value="HyI"/>
    <property type="match status" value="1"/>
</dbReference>
<dbReference type="RefSeq" id="XP_030371298.1">
    <property type="nucleotide sequence ID" value="XM_030515438.1"/>
</dbReference>
<comment type="function">
    <text evidence="2 7">Catalyzes the reversible isomerization between hydroxypyruvate and 2-hydroxy-3-oxopropanoate (also termed tartronate semialdehyde).</text>
</comment>
<evidence type="ECO:0000256" key="2">
    <source>
        <dbReference type="ARBA" id="ARBA00002968"/>
    </source>
</evidence>
<sequence>MTLRFAANLNFLFTEASASIAEKICKAHKHGFKSVEIPYPKNETEEVVQATNDTGICVSLINISLNTTCDEFKFGTTSIPGAEKLFEEQLDETIQIAKLVHCKKIHLMAGIIGNGPSKEHFKVFTSNLKIAADSLKQHNMVGLIEPINKYAIPNYFLDSYEKAAVAIQEVCSDNIKLMMDFYHLQHIRGNVTNALEEYKPNIGHFQIAQVPSRNEPDTRGELNFGYIFEMLSEFDYDDWIGCEYKPKSTTTEGLKWISKYGLKL</sequence>
<gene>
    <name evidence="12" type="primary">LOC115625638</name>
    <name evidence="11" type="synonym">LOC115621724</name>
</gene>
<feature type="active site" description="Proton donor/acceptor" evidence="8">
    <location>
        <position position="243"/>
    </location>
</feature>
<evidence type="ECO:0000313" key="10">
    <source>
        <dbReference type="Proteomes" id="UP000504634"/>
    </source>
</evidence>
<dbReference type="RefSeq" id="XP_030376627.1">
    <property type="nucleotide sequence ID" value="XM_030520767.1"/>
</dbReference>
<accession>A0A6J2TNS4</accession>
<name>A0A6J2TNS4_DROLE</name>
<dbReference type="Pfam" id="PF01261">
    <property type="entry name" value="AP_endonuc_2"/>
    <property type="match status" value="1"/>
</dbReference>
<evidence type="ECO:0000313" key="11">
    <source>
        <dbReference type="RefSeq" id="XP_030371298.1"/>
    </source>
</evidence>
<comment type="similarity">
    <text evidence="3 7">Belongs to the hyi family.</text>
</comment>
<dbReference type="InterPro" id="IPR050417">
    <property type="entry name" value="Sugar_Epim/Isomerase"/>
</dbReference>
<dbReference type="InterPro" id="IPR036237">
    <property type="entry name" value="Xyl_isomerase-like_sf"/>
</dbReference>
<feature type="domain" description="Xylose isomerase-like TIM barrel" evidence="9">
    <location>
        <begin position="26"/>
        <end position="259"/>
    </location>
</feature>
<dbReference type="Proteomes" id="UP000504634">
    <property type="component" value="Unplaced"/>
</dbReference>
<evidence type="ECO:0000256" key="6">
    <source>
        <dbReference type="ARBA" id="ARBA00023235"/>
    </source>
</evidence>
<dbReference type="AlphaFoldDB" id="A0A6J2TNS4"/>
<dbReference type="OrthoDB" id="4214675at2759"/>
<dbReference type="PANTHER" id="PTHR43489:SF6">
    <property type="entry name" value="HYDROXYPYRUVATE ISOMERASE-RELATED"/>
    <property type="match status" value="1"/>
</dbReference>
<keyword evidence="10" id="KW-1185">Reference proteome</keyword>
<proteinExistence type="inferred from homology"/>
<dbReference type="GeneID" id="115625638"/>
<evidence type="ECO:0000256" key="3">
    <source>
        <dbReference type="ARBA" id="ARBA00005962"/>
    </source>
</evidence>
<evidence type="ECO:0000256" key="8">
    <source>
        <dbReference type="PIRSR" id="PIRSR006241-50"/>
    </source>
</evidence>
<evidence type="ECO:0000256" key="4">
    <source>
        <dbReference type="ARBA" id="ARBA00012570"/>
    </source>
</evidence>
<dbReference type="GO" id="GO:0008903">
    <property type="term" value="F:hydroxypyruvate isomerase activity"/>
    <property type="evidence" value="ECO:0007669"/>
    <property type="project" value="UniProtKB-EC"/>
</dbReference>
<dbReference type="FunFam" id="3.20.20.150:FF:000007">
    <property type="entry name" value="Hydroxypyruvate isomerase"/>
    <property type="match status" value="1"/>
</dbReference>
<evidence type="ECO:0000256" key="5">
    <source>
        <dbReference type="ARBA" id="ARBA00017985"/>
    </source>
</evidence>
<dbReference type="GO" id="GO:0046487">
    <property type="term" value="P:glyoxylate metabolic process"/>
    <property type="evidence" value="ECO:0007669"/>
    <property type="project" value="TreeGrafter"/>
</dbReference>
<dbReference type="Gene3D" id="3.20.20.150">
    <property type="entry name" value="Divalent-metal-dependent TIM barrel enzymes"/>
    <property type="match status" value="1"/>
</dbReference>
<protein>
    <recommendedName>
        <fullName evidence="5 7">Putative hydroxypyruvate isomerase</fullName>
        <ecNumber evidence="4 7">5.3.1.22</ecNumber>
    </recommendedName>
</protein>
<keyword evidence="6 7" id="KW-0413">Isomerase</keyword>
<evidence type="ECO:0000313" key="12">
    <source>
        <dbReference type="RefSeq" id="XP_030376627.1"/>
    </source>
</evidence>
<dbReference type="EC" id="5.3.1.22" evidence="4 7"/>
<evidence type="ECO:0000256" key="1">
    <source>
        <dbReference type="ARBA" id="ARBA00000476"/>
    </source>
</evidence>
<feature type="active site" description="Proton donor/acceptor" evidence="8">
    <location>
        <position position="145"/>
    </location>
</feature>
<organism evidence="10 12">
    <name type="scientific">Drosophila lebanonensis</name>
    <name type="common">Fruit fly</name>
    <name type="synonym">Scaptodrosophila lebanonensis</name>
    <dbReference type="NCBI Taxonomy" id="7225"/>
    <lineage>
        <taxon>Eukaryota</taxon>
        <taxon>Metazoa</taxon>
        <taxon>Ecdysozoa</taxon>
        <taxon>Arthropoda</taxon>
        <taxon>Hexapoda</taxon>
        <taxon>Insecta</taxon>
        <taxon>Pterygota</taxon>
        <taxon>Neoptera</taxon>
        <taxon>Endopterygota</taxon>
        <taxon>Diptera</taxon>
        <taxon>Brachycera</taxon>
        <taxon>Muscomorpha</taxon>
        <taxon>Ephydroidea</taxon>
        <taxon>Drosophilidae</taxon>
        <taxon>Scaptodrosophila</taxon>
    </lineage>
</organism>
<comment type="catalytic activity">
    <reaction evidence="1 7">
        <text>3-hydroxypyruvate = 2-hydroxy-3-oxopropanoate</text>
        <dbReference type="Rhea" id="RHEA:11952"/>
        <dbReference type="ChEBI" id="CHEBI:17180"/>
        <dbReference type="ChEBI" id="CHEBI:57978"/>
        <dbReference type="EC" id="5.3.1.22"/>
    </reaction>
</comment>
<dbReference type="PANTHER" id="PTHR43489">
    <property type="entry name" value="ISOMERASE"/>
    <property type="match status" value="1"/>
</dbReference>
<dbReference type="SUPFAM" id="SSF51658">
    <property type="entry name" value="Xylose isomerase-like"/>
    <property type="match status" value="1"/>
</dbReference>
<dbReference type="InterPro" id="IPR013022">
    <property type="entry name" value="Xyl_isomerase-like_TIM-brl"/>
</dbReference>
<evidence type="ECO:0000256" key="7">
    <source>
        <dbReference type="PIRNR" id="PIRNR006241"/>
    </source>
</evidence>
<evidence type="ECO:0000259" key="9">
    <source>
        <dbReference type="Pfam" id="PF01261"/>
    </source>
</evidence>
<reference evidence="11 12" key="1">
    <citation type="submission" date="2025-04" db="UniProtKB">
        <authorList>
            <consortium name="RefSeq"/>
        </authorList>
    </citation>
    <scope>IDENTIFICATION</scope>
    <source>
        <strain evidence="11 12">11010-0011.00</strain>
        <tissue evidence="11 12">Whole body</tissue>
    </source>
</reference>
<dbReference type="InterPro" id="IPR026040">
    <property type="entry name" value="HyI-like"/>
</dbReference>